<evidence type="ECO:0000256" key="1">
    <source>
        <dbReference type="SAM" id="Coils"/>
    </source>
</evidence>
<reference evidence="2 3" key="1">
    <citation type="journal article" date="2021" name="Microbiol. Spectr.">
        <title>A Single Bacterium Capable of Oxidation and Reduction of Iron at Circumneutral pH.</title>
        <authorList>
            <person name="Kato S."/>
            <person name="Ohkuma M."/>
        </authorList>
    </citation>
    <scope>NUCLEOTIDE SEQUENCE [LARGE SCALE GENOMIC DNA]</scope>
    <source>
        <strain evidence="2 3">MIZ03</strain>
    </source>
</reference>
<dbReference type="NCBIfam" id="TIGR04176">
    <property type="entry name" value="MarR_EPS"/>
    <property type="match status" value="1"/>
</dbReference>
<name>A0ABN6DEK5_9BURK</name>
<organism evidence="2 3">
    <name type="scientific">Rhodoferax lithotrophicus</name>
    <dbReference type="NCBI Taxonomy" id="2798804"/>
    <lineage>
        <taxon>Bacteria</taxon>
        <taxon>Pseudomonadati</taxon>
        <taxon>Pseudomonadota</taxon>
        <taxon>Betaproteobacteria</taxon>
        <taxon>Burkholderiales</taxon>
        <taxon>Comamonadaceae</taxon>
        <taxon>Rhodoferax</taxon>
    </lineage>
</organism>
<evidence type="ECO:0000313" key="2">
    <source>
        <dbReference type="EMBL" id="BCO29286.1"/>
    </source>
</evidence>
<evidence type="ECO:0008006" key="4">
    <source>
        <dbReference type="Google" id="ProtNLM"/>
    </source>
</evidence>
<dbReference type="Pfam" id="PF13412">
    <property type="entry name" value="HTH_24"/>
    <property type="match status" value="1"/>
</dbReference>
<sequence length="118" mass="13450">MPEDLLTHQDTHLKVLRLLEINPQMNQRELAAALGVSLGKTNFCLKALLDKGLLKVHNFQNNKHKLAYAYFLTPAGIAEKTTLAKRFLQHKVQEYEQLRAEIESLQREVDIGGTQMPL</sequence>
<dbReference type="InterPro" id="IPR036388">
    <property type="entry name" value="WH-like_DNA-bd_sf"/>
</dbReference>
<feature type="coiled-coil region" evidence="1">
    <location>
        <begin position="85"/>
        <end position="115"/>
    </location>
</feature>
<dbReference type="Gene3D" id="1.10.10.10">
    <property type="entry name" value="Winged helix-like DNA-binding domain superfamily/Winged helix DNA-binding domain"/>
    <property type="match status" value="1"/>
</dbReference>
<keyword evidence="3" id="KW-1185">Reference proteome</keyword>
<dbReference type="SUPFAM" id="SSF46785">
    <property type="entry name" value="Winged helix' DNA-binding domain"/>
    <property type="match status" value="1"/>
</dbReference>
<keyword evidence="1" id="KW-0175">Coiled coil</keyword>
<evidence type="ECO:0000313" key="3">
    <source>
        <dbReference type="Proteomes" id="UP000824366"/>
    </source>
</evidence>
<accession>A0ABN6DEK5</accession>
<dbReference type="EMBL" id="AP024238">
    <property type="protein sequence ID" value="BCO29286.1"/>
    <property type="molecule type" value="Genomic_DNA"/>
</dbReference>
<proteinExistence type="predicted"/>
<protein>
    <recommendedName>
        <fullName evidence="4">MarR family EPS-associated transcriptional regulator</fullName>
    </recommendedName>
</protein>
<dbReference type="InterPro" id="IPR026433">
    <property type="entry name" value="MarR_EPS"/>
</dbReference>
<dbReference type="InterPro" id="IPR036390">
    <property type="entry name" value="WH_DNA-bd_sf"/>
</dbReference>
<dbReference type="Proteomes" id="UP000824366">
    <property type="component" value="Chromosome"/>
</dbReference>
<gene>
    <name evidence="2" type="ORF">MIZ03_4201</name>
</gene>